<keyword evidence="4 10" id="KW-0547">Nucleotide-binding</keyword>
<dbReference type="AlphaFoldDB" id="C6XME8"/>
<dbReference type="Pfam" id="PF01225">
    <property type="entry name" value="Mur_ligase"/>
    <property type="match status" value="1"/>
</dbReference>
<evidence type="ECO:0000256" key="11">
    <source>
        <dbReference type="RuleBase" id="RU004136"/>
    </source>
</evidence>
<dbReference type="Gene3D" id="3.40.1190.10">
    <property type="entry name" value="Mur-like, catalytic domain"/>
    <property type="match status" value="1"/>
</dbReference>
<dbReference type="InterPro" id="IPR036615">
    <property type="entry name" value="Mur_ligase_C_dom_sf"/>
</dbReference>
<accession>C6XME8</accession>
<dbReference type="SUPFAM" id="SSF53623">
    <property type="entry name" value="MurD-like peptide ligases, catalytic domain"/>
    <property type="match status" value="1"/>
</dbReference>
<keyword evidence="16" id="KW-1185">Reference proteome</keyword>
<evidence type="ECO:0000256" key="8">
    <source>
        <dbReference type="ARBA" id="ARBA00023306"/>
    </source>
</evidence>
<dbReference type="Pfam" id="PF08245">
    <property type="entry name" value="Mur_ligase_M"/>
    <property type="match status" value="1"/>
</dbReference>
<dbReference type="GO" id="GO:0008360">
    <property type="term" value="P:regulation of cell shape"/>
    <property type="evidence" value="ECO:0007669"/>
    <property type="project" value="UniProtKB-KW"/>
</dbReference>
<evidence type="ECO:0000259" key="12">
    <source>
        <dbReference type="Pfam" id="PF01225"/>
    </source>
</evidence>
<organism evidence="15 16">
    <name type="scientific">Hirschia baltica (strain ATCC 49814 / DSM 5838 / IFAM 1418)</name>
    <dbReference type="NCBI Taxonomy" id="582402"/>
    <lineage>
        <taxon>Bacteria</taxon>
        <taxon>Pseudomonadati</taxon>
        <taxon>Pseudomonadota</taxon>
        <taxon>Alphaproteobacteria</taxon>
        <taxon>Hyphomonadales</taxon>
        <taxon>Hyphomonadaceae</taxon>
        <taxon>Hirschia</taxon>
    </lineage>
</organism>
<feature type="domain" description="Mur ligase C-terminal" evidence="13">
    <location>
        <begin position="330"/>
        <end position="444"/>
    </location>
</feature>
<comment type="pathway">
    <text evidence="10 11">Cell wall biogenesis; peptidoglycan biosynthesis.</text>
</comment>
<evidence type="ECO:0000256" key="9">
    <source>
        <dbReference type="ARBA" id="ARBA00023316"/>
    </source>
</evidence>
<dbReference type="GO" id="GO:0071555">
    <property type="term" value="P:cell wall organization"/>
    <property type="evidence" value="ECO:0007669"/>
    <property type="project" value="UniProtKB-KW"/>
</dbReference>
<evidence type="ECO:0000259" key="13">
    <source>
        <dbReference type="Pfam" id="PF02875"/>
    </source>
</evidence>
<evidence type="ECO:0000313" key="15">
    <source>
        <dbReference type="EMBL" id="ACT58091.1"/>
    </source>
</evidence>
<dbReference type="InterPro" id="IPR005863">
    <property type="entry name" value="UDP-N-AcMur_synth"/>
</dbReference>
<comment type="similarity">
    <text evidence="10">Belongs to the MurCDEF family. MurF subfamily.</text>
</comment>
<dbReference type="Gene3D" id="3.90.190.20">
    <property type="entry name" value="Mur ligase, C-terminal domain"/>
    <property type="match status" value="1"/>
</dbReference>
<evidence type="ECO:0000256" key="4">
    <source>
        <dbReference type="ARBA" id="ARBA00022741"/>
    </source>
</evidence>
<dbReference type="PANTHER" id="PTHR43024:SF1">
    <property type="entry name" value="UDP-N-ACETYLMURAMOYL-TRIPEPTIDE--D-ALANYL-D-ALANINE LIGASE"/>
    <property type="match status" value="1"/>
</dbReference>
<evidence type="ECO:0000256" key="2">
    <source>
        <dbReference type="ARBA" id="ARBA00022598"/>
    </source>
</evidence>
<dbReference type="GO" id="GO:0047480">
    <property type="term" value="F:UDP-N-acetylmuramoyl-tripeptide-D-alanyl-D-alanine ligase activity"/>
    <property type="evidence" value="ECO:0007669"/>
    <property type="project" value="UniProtKB-UniRule"/>
</dbReference>
<dbReference type="Gene3D" id="3.40.1390.10">
    <property type="entry name" value="MurE/MurF, N-terminal domain"/>
    <property type="match status" value="1"/>
</dbReference>
<evidence type="ECO:0000256" key="6">
    <source>
        <dbReference type="ARBA" id="ARBA00022960"/>
    </source>
</evidence>
<dbReference type="GO" id="GO:0009252">
    <property type="term" value="P:peptidoglycan biosynthetic process"/>
    <property type="evidence" value="ECO:0007669"/>
    <property type="project" value="UniProtKB-UniRule"/>
</dbReference>
<dbReference type="InterPro" id="IPR051046">
    <property type="entry name" value="MurCDEF_CellWall_CoF430Synth"/>
</dbReference>
<sequence>MNKSLWTSKEIAAATKGEMTGDWKVSGISIDSREVAKGDLFVALKDLRDGHEYVSSAIEKGAAGALISSDCGDVPCVTVDNTLHALENLGLAARARSKAIHAAITGSVGKTSVKEMIAQIFRSKGKAHWNVKSFNNHFGVPLTLARMPRDTKRAIFEIGMNTPGEIAPRSRMVRPQIALVTKIAGAHLEGMGTIEAVADEKSDIFCGLEPNGVAILPREDDFFDYMKARVFDCQPTASLLSFGGAQSEADARLISFEPEGNGSQGTADILGETVSFQLNAIGDHWGMNAVLAILVGRLSGMSAQEAADGLKGYTPPAGRGAAEILKMPFGEITLLDDSYNANPESMRAGLAALGQRSGRKIAILGEMRELGPDADKLHADLKDPILKAGVSELFLAGDGLLPLRDSCSNNENEPGVCWASTSKELVLMVNKSLISGDVVLIKGSNASGIASVANALKALSQGPEERNEKMSAAITGGE</sequence>
<dbReference type="InterPro" id="IPR035911">
    <property type="entry name" value="MurE/MurF_N"/>
</dbReference>
<evidence type="ECO:0000256" key="7">
    <source>
        <dbReference type="ARBA" id="ARBA00022984"/>
    </source>
</evidence>
<gene>
    <name evidence="10" type="primary">murF</name>
    <name evidence="15" type="ordered locus">Hbal_0389</name>
</gene>
<dbReference type="eggNOG" id="COG0770">
    <property type="taxonomic scope" value="Bacteria"/>
</dbReference>
<keyword evidence="6 10" id="KW-0133">Cell shape</keyword>
<dbReference type="InterPro" id="IPR013221">
    <property type="entry name" value="Mur_ligase_cen"/>
</dbReference>
<dbReference type="GO" id="GO:0005524">
    <property type="term" value="F:ATP binding"/>
    <property type="evidence" value="ECO:0007669"/>
    <property type="project" value="UniProtKB-UniRule"/>
</dbReference>
<dbReference type="SUPFAM" id="SSF63418">
    <property type="entry name" value="MurE/MurF N-terminal domain"/>
    <property type="match status" value="1"/>
</dbReference>
<dbReference type="STRING" id="582402.Hbal_0389"/>
<dbReference type="PANTHER" id="PTHR43024">
    <property type="entry name" value="UDP-N-ACETYLMURAMOYL-TRIPEPTIDE--D-ALANYL-D-ALANINE LIGASE"/>
    <property type="match status" value="1"/>
</dbReference>
<feature type="domain" description="Mur ligase central" evidence="14">
    <location>
        <begin position="104"/>
        <end position="295"/>
    </location>
</feature>
<reference evidence="16" key="1">
    <citation type="journal article" date="2011" name="J. Bacteriol.">
        <title>Genome sequences of eight morphologically diverse alphaproteobacteria.</title>
        <authorList>
            <consortium name="US DOE Joint Genome Institute"/>
            <person name="Brown P.J."/>
            <person name="Kysela D.T."/>
            <person name="Buechlein A."/>
            <person name="Hemmerich C."/>
            <person name="Brun Y.V."/>
        </authorList>
    </citation>
    <scope>NUCLEOTIDE SEQUENCE [LARGE SCALE GENOMIC DNA]</scope>
    <source>
        <strain evidence="16">ATCC 49814 / DSM 5838 / IFAM 1418</strain>
    </source>
</reference>
<dbReference type="EC" id="6.3.2.10" evidence="10 11"/>
<dbReference type="UniPathway" id="UPA00219"/>
<comment type="function">
    <text evidence="10 11">Involved in cell wall formation. Catalyzes the final step in the synthesis of UDP-N-acetylmuramoyl-pentapeptide, the precursor of murein.</text>
</comment>
<evidence type="ECO:0000256" key="3">
    <source>
        <dbReference type="ARBA" id="ARBA00022618"/>
    </source>
</evidence>
<keyword evidence="7 10" id="KW-0573">Peptidoglycan synthesis</keyword>
<keyword evidence="5 10" id="KW-0067">ATP-binding</keyword>
<keyword evidence="3 10" id="KW-0132">Cell division</keyword>
<proteinExistence type="inferred from homology"/>
<keyword evidence="2 10" id="KW-0436">Ligase</keyword>
<keyword evidence="1 10" id="KW-0963">Cytoplasm</keyword>
<dbReference type="RefSeq" id="WP_015826241.1">
    <property type="nucleotide sequence ID" value="NC_012982.1"/>
</dbReference>
<evidence type="ECO:0000256" key="5">
    <source>
        <dbReference type="ARBA" id="ARBA00022840"/>
    </source>
</evidence>
<dbReference type="GO" id="GO:0008766">
    <property type="term" value="F:UDP-N-acetylmuramoylalanyl-D-glutamyl-2,6-diaminopimelate-D-alanyl-D-alanine ligase activity"/>
    <property type="evidence" value="ECO:0007669"/>
    <property type="project" value="RHEA"/>
</dbReference>
<name>C6XME8_HIRBI</name>
<protein>
    <recommendedName>
        <fullName evidence="10 11">UDP-N-acetylmuramoyl-tripeptide--D-alanyl-D-alanine ligase</fullName>
        <ecNumber evidence="10 11">6.3.2.10</ecNumber>
    </recommendedName>
    <alternativeName>
        <fullName evidence="10">D-alanyl-D-alanine-adding enzyme</fullName>
    </alternativeName>
</protein>
<dbReference type="EMBL" id="CP001678">
    <property type="protein sequence ID" value="ACT58091.1"/>
    <property type="molecule type" value="Genomic_DNA"/>
</dbReference>
<comment type="subcellular location">
    <subcellularLocation>
        <location evidence="10 11">Cytoplasm</location>
    </subcellularLocation>
</comment>
<dbReference type="InterPro" id="IPR036565">
    <property type="entry name" value="Mur-like_cat_sf"/>
</dbReference>
<dbReference type="KEGG" id="hba:Hbal_0389"/>
<dbReference type="InterPro" id="IPR000713">
    <property type="entry name" value="Mur_ligase_N"/>
</dbReference>
<dbReference type="HOGENOM" id="CLU_031507_4_1_5"/>
<evidence type="ECO:0000259" key="14">
    <source>
        <dbReference type="Pfam" id="PF08245"/>
    </source>
</evidence>
<dbReference type="SUPFAM" id="SSF53244">
    <property type="entry name" value="MurD-like peptide ligases, peptide-binding domain"/>
    <property type="match status" value="1"/>
</dbReference>
<evidence type="ECO:0000313" key="16">
    <source>
        <dbReference type="Proteomes" id="UP000002745"/>
    </source>
</evidence>
<dbReference type="InterPro" id="IPR004101">
    <property type="entry name" value="Mur_ligase_C"/>
</dbReference>
<dbReference type="HAMAP" id="MF_02019">
    <property type="entry name" value="MurF"/>
    <property type="match status" value="1"/>
</dbReference>
<dbReference type="Pfam" id="PF02875">
    <property type="entry name" value="Mur_ligase_C"/>
    <property type="match status" value="1"/>
</dbReference>
<dbReference type="Proteomes" id="UP000002745">
    <property type="component" value="Chromosome"/>
</dbReference>
<dbReference type="OrthoDB" id="9800958at2"/>
<keyword evidence="8 10" id="KW-0131">Cell cycle</keyword>
<evidence type="ECO:0000256" key="10">
    <source>
        <dbReference type="HAMAP-Rule" id="MF_02019"/>
    </source>
</evidence>
<comment type="catalytic activity">
    <reaction evidence="10 11">
        <text>D-alanyl-D-alanine + UDP-N-acetyl-alpha-D-muramoyl-L-alanyl-gamma-D-glutamyl-meso-2,6-diaminopimelate + ATP = UDP-N-acetyl-alpha-D-muramoyl-L-alanyl-gamma-D-glutamyl-meso-2,6-diaminopimeloyl-D-alanyl-D-alanine + ADP + phosphate + H(+)</text>
        <dbReference type="Rhea" id="RHEA:28374"/>
        <dbReference type="ChEBI" id="CHEBI:15378"/>
        <dbReference type="ChEBI" id="CHEBI:30616"/>
        <dbReference type="ChEBI" id="CHEBI:43474"/>
        <dbReference type="ChEBI" id="CHEBI:57822"/>
        <dbReference type="ChEBI" id="CHEBI:61386"/>
        <dbReference type="ChEBI" id="CHEBI:83905"/>
        <dbReference type="ChEBI" id="CHEBI:456216"/>
        <dbReference type="EC" id="6.3.2.10"/>
    </reaction>
</comment>
<feature type="binding site" evidence="10">
    <location>
        <begin position="106"/>
        <end position="112"/>
    </location>
    <ligand>
        <name>ATP</name>
        <dbReference type="ChEBI" id="CHEBI:30616"/>
    </ligand>
</feature>
<dbReference type="GO" id="GO:0051301">
    <property type="term" value="P:cell division"/>
    <property type="evidence" value="ECO:0007669"/>
    <property type="project" value="UniProtKB-KW"/>
</dbReference>
<dbReference type="GO" id="GO:0005737">
    <property type="term" value="C:cytoplasm"/>
    <property type="evidence" value="ECO:0007669"/>
    <property type="project" value="UniProtKB-SubCell"/>
</dbReference>
<feature type="domain" description="Mur ligase N-terminal catalytic" evidence="12">
    <location>
        <begin position="25"/>
        <end position="69"/>
    </location>
</feature>
<dbReference type="NCBIfam" id="TIGR01143">
    <property type="entry name" value="murF"/>
    <property type="match status" value="1"/>
</dbReference>
<evidence type="ECO:0000256" key="1">
    <source>
        <dbReference type="ARBA" id="ARBA00022490"/>
    </source>
</evidence>
<keyword evidence="9 10" id="KW-0961">Cell wall biogenesis/degradation</keyword>